<keyword evidence="2 5" id="KW-0378">Hydrolase</keyword>
<dbReference type="WBParaSite" id="Gr19_v10_g11186.t1">
    <property type="protein sequence ID" value="Gr19_v10_g11186.t1"/>
    <property type="gene ID" value="Gr19_v10_g11186"/>
</dbReference>
<dbReference type="AlphaFoldDB" id="A0A914GTD5"/>
<dbReference type="GO" id="GO:0016020">
    <property type="term" value="C:membrane"/>
    <property type="evidence" value="ECO:0007669"/>
    <property type="project" value="TreeGrafter"/>
</dbReference>
<dbReference type="GO" id="GO:0045134">
    <property type="term" value="F:UDP phosphatase activity"/>
    <property type="evidence" value="ECO:0007669"/>
    <property type="project" value="TreeGrafter"/>
</dbReference>
<comment type="similarity">
    <text evidence="1 5">Belongs to the GDA1/CD39 NTPase family.</text>
</comment>
<keyword evidence="4" id="KW-0067">ATP-binding</keyword>
<sequence length="574" mass="65523">MVKVWRRSVRENTKRRERLEKKREKRDSAPSNLNDGRQILSSSDSTNFRIKNDFNGNMDKSYGIVIDAGSTGSRLFLAVNDRQERPVVKKVTPGLSSFGDKPDAASAYIKPLLDFAAEFIPEQKLGATPVFIFATAGMRLLSLEKQQSVMENLRKELPRMTKLQILDQHIQVISGRWEGIYSWVAINYMLGRFNLSNSVDQSDDEESRENLKSFGKKRISTSSVWERVQRPNSAGMIDMGGASAQIAYELPFADSEGGTLPKSGENVQLINLGCRDDDPRFRYRLFVTTFLGFGVNEGAKTYEKFLWKRLSGEWPMNSTEDAKMKVPTVVDGCLPLNLLKLTYVEENYSQFVRKGNGDWDTCVSDIATLLFESNSKCPLAKSCFFDGIQAPSQFVDDVLSLGGKYEHDKFERKAKEFCGQSWAVIKKKVKTQFYPKADSERLETQCFKSAWIHAVLHNGFHVDEVQHHFQSAFRINGQEVQWALGAIIYQMRYLPLLTENKGRRSMRPNRIYQQLLGGADVWALFYFLCILTLMALLLRIETTAMANPFTIESSETEWSMVQNPFCLWEENKQT</sequence>
<evidence type="ECO:0000256" key="5">
    <source>
        <dbReference type="RuleBase" id="RU003833"/>
    </source>
</evidence>
<dbReference type="GO" id="GO:0005524">
    <property type="term" value="F:ATP binding"/>
    <property type="evidence" value="ECO:0007669"/>
    <property type="project" value="UniProtKB-KW"/>
</dbReference>
<dbReference type="PANTHER" id="PTHR11782:SF121">
    <property type="entry name" value="NUCLEOSIDE-DIPHOSPHATASE MIG-23"/>
    <property type="match status" value="1"/>
</dbReference>
<feature type="transmembrane region" description="Helical" evidence="7">
    <location>
        <begin position="515"/>
        <end position="538"/>
    </location>
</feature>
<feature type="compositionally biased region" description="Basic and acidic residues" evidence="6">
    <location>
        <begin position="10"/>
        <end position="28"/>
    </location>
</feature>
<dbReference type="GO" id="GO:0005794">
    <property type="term" value="C:Golgi apparatus"/>
    <property type="evidence" value="ECO:0007669"/>
    <property type="project" value="TreeGrafter"/>
</dbReference>
<organism evidence="8 9">
    <name type="scientific">Globodera rostochiensis</name>
    <name type="common">Golden nematode worm</name>
    <name type="synonym">Heterodera rostochiensis</name>
    <dbReference type="NCBI Taxonomy" id="31243"/>
    <lineage>
        <taxon>Eukaryota</taxon>
        <taxon>Metazoa</taxon>
        <taxon>Ecdysozoa</taxon>
        <taxon>Nematoda</taxon>
        <taxon>Chromadorea</taxon>
        <taxon>Rhabditida</taxon>
        <taxon>Tylenchina</taxon>
        <taxon>Tylenchomorpha</taxon>
        <taxon>Tylenchoidea</taxon>
        <taxon>Heteroderidae</taxon>
        <taxon>Heteroderinae</taxon>
        <taxon>Globodera</taxon>
    </lineage>
</organism>
<feature type="active site" description="Proton acceptor" evidence="3">
    <location>
        <position position="178"/>
    </location>
</feature>
<evidence type="ECO:0000256" key="4">
    <source>
        <dbReference type="PIRSR" id="PIRSR600407-2"/>
    </source>
</evidence>
<evidence type="ECO:0000256" key="7">
    <source>
        <dbReference type="SAM" id="Phobius"/>
    </source>
</evidence>
<dbReference type="PROSITE" id="PS01238">
    <property type="entry name" value="GDA1_CD39_NTPASE"/>
    <property type="match status" value="1"/>
</dbReference>
<evidence type="ECO:0000313" key="9">
    <source>
        <dbReference type="WBParaSite" id="Gr19_v10_g11186.t1"/>
    </source>
</evidence>
<dbReference type="InterPro" id="IPR000407">
    <property type="entry name" value="GDA1_CD39_NTPase"/>
</dbReference>
<reference evidence="9" key="1">
    <citation type="submission" date="2022-11" db="UniProtKB">
        <authorList>
            <consortium name="WormBaseParasite"/>
        </authorList>
    </citation>
    <scope>IDENTIFICATION</scope>
</reference>
<dbReference type="PANTHER" id="PTHR11782">
    <property type="entry name" value="ADENOSINE/GUANOSINE DIPHOSPHATASE"/>
    <property type="match status" value="1"/>
</dbReference>
<feature type="region of interest" description="Disordered" evidence="6">
    <location>
        <begin position="10"/>
        <end position="41"/>
    </location>
</feature>
<feature type="compositionally biased region" description="Polar residues" evidence="6">
    <location>
        <begin position="29"/>
        <end position="41"/>
    </location>
</feature>
<dbReference type="Proteomes" id="UP000887572">
    <property type="component" value="Unplaced"/>
</dbReference>
<keyword evidence="7" id="KW-0812">Transmembrane</keyword>
<accession>A0A914GTD5</accession>
<dbReference type="GO" id="GO:0006256">
    <property type="term" value="P:UDP catabolic process"/>
    <property type="evidence" value="ECO:0007669"/>
    <property type="project" value="TreeGrafter"/>
</dbReference>
<evidence type="ECO:0000256" key="6">
    <source>
        <dbReference type="SAM" id="MobiDB-lite"/>
    </source>
</evidence>
<dbReference type="GO" id="GO:0004382">
    <property type="term" value="F:GDP phosphatase activity"/>
    <property type="evidence" value="ECO:0007669"/>
    <property type="project" value="TreeGrafter"/>
</dbReference>
<dbReference type="Gene3D" id="3.30.420.150">
    <property type="entry name" value="Exopolyphosphatase. Domain 2"/>
    <property type="match status" value="1"/>
</dbReference>
<keyword evidence="4" id="KW-0547">Nucleotide-binding</keyword>
<dbReference type="Gene3D" id="3.30.420.40">
    <property type="match status" value="1"/>
</dbReference>
<protein>
    <submittedName>
        <fullName evidence="9">Uncharacterized protein</fullName>
    </submittedName>
</protein>
<evidence type="ECO:0000256" key="3">
    <source>
        <dbReference type="PIRSR" id="PIRSR600407-1"/>
    </source>
</evidence>
<dbReference type="GO" id="GO:0017111">
    <property type="term" value="F:ribonucleoside triphosphate phosphatase activity"/>
    <property type="evidence" value="ECO:0007669"/>
    <property type="project" value="TreeGrafter"/>
</dbReference>
<evidence type="ECO:0000256" key="1">
    <source>
        <dbReference type="ARBA" id="ARBA00009283"/>
    </source>
</evidence>
<evidence type="ECO:0000256" key="2">
    <source>
        <dbReference type="ARBA" id="ARBA00022801"/>
    </source>
</evidence>
<feature type="binding site" evidence="4">
    <location>
        <begin position="241"/>
        <end position="245"/>
    </location>
    <ligand>
        <name>ATP</name>
        <dbReference type="ChEBI" id="CHEBI:30616"/>
    </ligand>
</feature>
<proteinExistence type="inferred from homology"/>
<keyword evidence="7" id="KW-0472">Membrane</keyword>
<name>A0A914GTD5_GLORO</name>
<dbReference type="GO" id="GO:0046036">
    <property type="term" value="P:CTP metabolic process"/>
    <property type="evidence" value="ECO:0007669"/>
    <property type="project" value="TreeGrafter"/>
</dbReference>
<keyword evidence="8" id="KW-1185">Reference proteome</keyword>
<keyword evidence="7" id="KW-1133">Transmembrane helix</keyword>
<evidence type="ECO:0000313" key="8">
    <source>
        <dbReference type="Proteomes" id="UP000887572"/>
    </source>
</evidence>
<dbReference type="Pfam" id="PF01150">
    <property type="entry name" value="GDA1_CD39"/>
    <property type="match status" value="1"/>
</dbReference>